<dbReference type="PANTHER" id="PTHR24171:SF9">
    <property type="entry name" value="ANKYRIN REPEAT DOMAIN-CONTAINING PROTEIN 39"/>
    <property type="match status" value="1"/>
</dbReference>
<dbReference type="GeneID" id="105315816"/>
<keyword evidence="2 3" id="KW-0040">ANK repeat</keyword>
<evidence type="ECO:0000313" key="5">
    <source>
        <dbReference type="Proteomes" id="UP000007879"/>
    </source>
</evidence>
<evidence type="ECO:0000313" key="4">
    <source>
        <dbReference type="EnsemblMetazoa" id="XP_011408872.1"/>
    </source>
</evidence>
<dbReference type="AlphaFoldDB" id="A0AAN0ISG9"/>
<feature type="repeat" description="ANK" evidence="3">
    <location>
        <begin position="72"/>
        <end position="104"/>
    </location>
</feature>
<evidence type="ECO:0000256" key="2">
    <source>
        <dbReference type="ARBA" id="ARBA00023043"/>
    </source>
</evidence>
<dbReference type="SUPFAM" id="SSF48403">
    <property type="entry name" value="Ankyrin repeat"/>
    <property type="match status" value="1"/>
</dbReference>
<dbReference type="PANTHER" id="PTHR24171">
    <property type="entry name" value="ANKYRIN REPEAT DOMAIN-CONTAINING PROTEIN 39-RELATED"/>
    <property type="match status" value="1"/>
</dbReference>
<dbReference type="RefSeq" id="XP_011408872.1">
    <property type="nucleotide sequence ID" value="XM_011410570.1"/>
</dbReference>
<evidence type="ECO:0000256" key="3">
    <source>
        <dbReference type="PROSITE-ProRule" id="PRU00023"/>
    </source>
</evidence>
<dbReference type="InterPro" id="IPR002110">
    <property type="entry name" value="Ankyrin_rpt"/>
</dbReference>
<name>A0AAN0ISG9_AMPQE</name>
<evidence type="ECO:0000256" key="1">
    <source>
        <dbReference type="ARBA" id="ARBA00022737"/>
    </source>
</evidence>
<dbReference type="SMART" id="SM00248">
    <property type="entry name" value="ANK"/>
    <property type="match status" value="3"/>
</dbReference>
<dbReference type="Gene3D" id="1.25.40.20">
    <property type="entry name" value="Ankyrin repeat-containing domain"/>
    <property type="match status" value="1"/>
</dbReference>
<keyword evidence="5" id="KW-1185">Reference proteome</keyword>
<dbReference type="InterPro" id="IPR036770">
    <property type="entry name" value="Ankyrin_rpt-contain_sf"/>
</dbReference>
<dbReference type="Pfam" id="PF12796">
    <property type="entry name" value="Ank_2"/>
    <property type="match status" value="1"/>
</dbReference>
<proteinExistence type="predicted"/>
<dbReference type="KEGG" id="aqu:105315816"/>
<keyword evidence="1" id="KW-0677">Repeat</keyword>
<dbReference type="PROSITE" id="PS50088">
    <property type="entry name" value="ANK_REPEAT"/>
    <property type="match status" value="1"/>
</dbReference>
<sequence length="151" mass="16960">MATNELGETVLHRAANHIDIVKYLINECHCDPMATDSNNKTTLHKAAQRDSSDVAKYLINEKHCDPMTVDSLGQTPLHIAAYWNNPAVVEYLLSTASHMDEVRDEVSNLVEWRKEEIQKVIVREKCDSVFLDCRKLGGSGLDSLFKMLSSA</sequence>
<reference evidence="4" key="2">
    <citation type="submission" date="2024-06" db="UniProtKB">
        <authorList>
            <consortium name="EnsemblMetazoa"/>
        </authorList>
    </citation>
    <scope>IDENTIFICATION</scope>
</reference>
<organism evidence="4 5">
    <name type="scientific">Amphimedon queenslandica</name>
    <name type="common">Sponge</name>
    <dbReference type="NCBI Taxonomy" id="400682"/>
    <lineage>
        <taxon>Eukaryota</taxon>
        <taxon>Metazoa</taxon>
        <taxon>Porifera</taxon>
        <taxon>Demospongiae</taxon>
        <taxon>Heteroscleromorpha</taxon>
        <taxon>Haplosclerida</taxon>
        <taxon>Niphatidae</taxon>
        <taxon>Amphimedon</taxon>
    </lineage>
</organism>
<accession>A0AAN0ISG9</accession>
<dbReference type="Proteomes" id="UP000007879">
    <property type="component" value="Unassembled WGS sequence"/>
</dbReference>
<protein>
    <submittedName>
        <fullName evidence="4">Uncharacterized protein</fullName>
    </submittedName>
</protein>
<reference evidence="5" key="1">
    <citation type="journal article" date="2010" name="Nature">
        <title>The Amphimedon queenslandica genome and the evolution of animal complexity.</title>
        <authorList>
            <person name="Srivastava M."/>
            <person name="Simakov O."/>
            <person name="Chapman J."/>
            <person name="Fahey B."/>
            <person name="Gauthier M.E."/>
            <person name="Mitros T."/>
            <person name="Richards G.S."/>
            <person name="Conaco C."/>
            <person name="Dacre M."/>
            <person name="Hellsten U."/>
            <person name="Larroux C."/>
            <person name="Putnam N.H."/>
            <person name="Stanke M."/>
            <person name="Adamska M."/>
            <person name="Darling A."/>
            <person name="Degnan S.M."/>
            <person name="Oakley T.H."/>
            <person name="Plachetzki D.C."/>
            <person name="Zhai Y."/>
            <person name="Adamski M."/>
            <person name="Calcino A."/>
            <person name="Cummins S.F."/>
            <person name="Goodstein D.M."/>
            <person name="Harris C."/>
            <person name="Jackson D.J."/>
            <person name="Leys S.P."/>
            <person name="Shu S."/>
            <person name="Woodcroft B.J."/>
            <person name="Vervoort M."/>
            <person name="Kosik K.S."/>
            <person name="Manning G."/>
            <person name="Degnan B.M."/>
            <person name="Rokhsar D.S."/>
        </authorList>
    </citation>
    <scope>NUCLEOTIDE SEQUENCE [LARGE SCALE GENOMIC DNA]</scope>
</reference>
<dbReference type="EnsemblMetazoa" id="XM_011410570.1">
    <property type="protein sequence ID" value="XP_011408872.1"/>
    <property type="gene ID" value="LOC105315816"/>
</dbReference>
<dbReference type="PROSITE" id="PS50297">
    <property type="entry name" value="ANK_REP_REGION"/>
    <property type="match status" value="1"/>
</dbReference>